<evidence type="ECO:0000256" key="1">
    <source>
        <dbReference type="SAM" id="Phobius"/>
    </source>
</evidence>
<comment type="caution">
    <text evidence="2">The sequence shown here is derived from an EMBL/GenBank/DDBJ whole genome shotgun (WGS) entry which is preliminary data.</text>
</comment>
<accession>A0A0R1VXH3</accession>
<feature type="transmembrane region" description="Helical" evidence="1">
    <location>
        <begin position="147"/>
        <end position="168"/>
    </location>
</feature>
<dbReference type="Pfam" id="PF06541">
    <property type="entry name" value="ABC_trans_CmpB"/>
    <property type="match status" value="1"/>
</dbReference>
<evidence type="ECO:0000313" key="2">
    <source>
        <dbReference type="EMBL" id="KRM10392.1"/>
    </source>
</evidence>
<dbReference type="EMBL" id="AZFX01000038">
    <property type="protein sequence ID" value="KRM10392.1"/>
    <property type="molecule type" value="Genomic_DNA"/>
</dbReference>
<dbReference type="OrthoDB" id="9789229at2"/>
<feature type="transmembrane region" description="Helical" evidence="1">
    <location>
        <begin position="35"/>
        <end position="60"/>
    </location>
</feature>
<sequence length="262" mass="30441">MNPQTFIEVSLQFFAYAFLGWLWETLLAAFKRHKFVDTGFLVGPITPIYGFAVLSVLYLLRPWQQTWWLLFISATIVVTILEYLTGSLLERLFHTKWWNYEQVPLNIQGRVALPVSIFWGICCVVIVKFVQPQVLRWVDVIGARFGLLLPVVLIAMMSFDLGFTLANLQSFRQRMEKLNLAIEERKGFLVTEADQVKHTLQENWEQRLHDNPKIAAHLSNLSYGQRRLLDSFPNMRVKNVTARVDEIKELVTALKADSKRKK</sequence>
<evidence type="ECO:0000313" key="3">
    <source>
        <dbReference type="Proteomes" id="UP000051315"/>
    </source>
</evidence>
<proteinExistence type="predicted"/>
<feature type="transmembrane region" description="Helical" evidence="1">
    <location>
        <begin position="6"/>
        <end position="23"/>
    </location>
</feature>
<feature type="transmembrane region" description="Helical" evidence="1">
    <location>
        <begin position="107"/>
        <end position="127"/>
    </location>
</feature>
<keyword evidence="3" id="KW-1185">Reference proteome</keyword>
<keyword evidence="1" id="KW-0472">Membrane</keyword>
<keyword evidence="1" id="KW-0812">Transmembrane</keyword>
<dbReference type="InterPro" id="IPR010540">
    <property type="entry name" value="CmpB_TMEM229"/>
</dbReference>
<name>A0A0R1VXH3_9LACO</name>
<dbReference type="PATRIC" id="fig|1423735.3.peg.1413"/>
<evidence type="ECO:0008006" key="4">
    <source>
        <dbReference type="Google" id="ProtNLM"/>
    </source>
</evidence>
<dbReference type="Proteomes" id="UP000051315">
    <property type="component" value="Unassembled WGS sequence"/>
</dbReference>
<feature type="transmembrane region" description="Helical" evidence="1">
    <location>
        <begin position="66"/>
        <end position="86"/>
    </location>
</feature>
<dbReference type="RefSeq" id="WP_057824174.1">
    <property type="nucleotide sequence ID" value="NZ_AZFX01000038.1"/>
</dbReference>
<reference evidence="2 3" key="1">
    <citation type="journal article" date="2015" name="Genome Announc.">
        <title>Expanding the biotechnology potential of lactobacilli through comparative genomics of 213 strains and associated genera.</title>
        <authorList>
            <person name="Sun Z."/>
            <person name="Harris H.M."/>
            <person name="McCann A."/>
            <person name="Guo C."/>
            <person name="Argimon S."/>
            <person name="Zhang W."/>
            <person name="Yang X."/>
            <person name="Jeffery I.B."/>
            <person name="Cooney J.C."/>
            <person name="Kagawa T.F."/>
            <person name="Liu W."/>
            <person name="Song Y."/>
            <person name="Salvetti E."/>
            <person name="Wrobel A."/>
            <person name="Rasinkangas P."/>
            <person name="Parkhill J."/>
            <person name="Rea M.C."/>
            <person name="O'Sullivan O."/>
            <person name="Ritari J."/>
            <person name="Douillard F.P."/>
            <person name="Paul Ross R."/>
            <person name="Yang R."/>
            <person name="Briner A.E."/>
            <person name="Felis G.E."/>
            <person name="de Vos W.M."/>
            <person name="Barrangou R."/>
            <person name="Klaenhammer T.R."/>
            <person name="Caufield P.W."/>
            <person name="Cui Y."/>
            <person name="Zhang H."/>
            <person name="O'Toole P.W."/>
        </authorList>
    </citation>
    <scope>NUCLEOTIDE SEQUENCE [LARGE SCALE GENOMIC DNA]</scope>
    <source>
        <strain evidence="2 3">DSM 17758</strain>
    </source>
</reference>
<dbReference type="AlphaFoldDB" id="A0A0R1VXH3"/>
<dbReference type="STRING" id="1423735.FC15_GL001366"/>
<protein>
    <recommendedName>
        <fullName evidence="4">ABC transporter permease</fullName>
    </recommendedName>
</protein>
<keyword evidence="1" id="KW-1133">Transmembrane helix</keyword>
<organism evidence="2 3">
    <name type="scientific">Lapidilactobacillus concavus DSM 17758</name>
    <dbReference type="NCBI Taxonomy" id="1423735"/>
    <lineage>
        <taxon>Bacteria</taxon>
        <taxon>Bacillati</taxon>
        <taxon>Bacillota</taxon>
        <taxon>Bacilli</taxon>
        <taxon>Lactobacillales</taxon>
        <taxon>Lactobacillaceae</taxon>
        <taxon>Lapidilactobacillus</taxon>
    </lineage>
</organism>
<gene>
    <name evidence="2" type="ORF">FC15_GL001366</name>
</gene>